<dbReference type="Proteomes" id="UP000009081">
    <property type="component" value="Plasmid megaplasmid"/>
</dbReference>
<dbReference type="EMBL" id="CP001511">
    <property type="protein sequence ID" value="ACS43848.1"/>
    <property type="molecule type" value="Genomic_DNA"/>
</dbReference>
<gene>
    <name evidence="1" type="ordered locus">MexAM1_META2p1068</name>
</gene>
<evidence type="ECO:0000313" key="2">
    <source>
        <dbReference type="Proteomes" id="UP000009081"/>
    </source>
</evidence>
<dbReference type="RefSeq" id="WP_003605651.1">
    <property type="nucleotide sequence ID" value="NC_012811.1"/>
</dbReference>
<proteinExistence type="predicted"/>
<dbReference type="KEGG" id="mea:Mex_2p1068"/>
<dbReference type="AlphaFoldDB" id="C5B5W6"/>
<dbReference type="HOGENOM" id="CLU_2479765_0_0_5"/>
<name>C5B5W6_METEA</name>
<keyword evidence="1" id="KW-0614">Plasmid</keyword>
<accession>C5B5W6</accession>
<keyword evidence="2" id="KW-1185">Reference proteome</keyword>
<evidence type="ECO:0000313" key="1">
    <source>
        <dbReference type="EMBL" id="ACS43848.1"/>
    </source>
</evidence>
<reference evidence="1 2" key="1">
    <citation type="journal article" date="2009" name="PLoS ONE">
        <title>Methylobacterium genome sequences: a reference blueprint to investigate microbial metabolism of C1 compounds from natural and industrial sources.</title>
        <authorList>
            <person name="Vuilleumier S."/>
            <person name="Chistoserdova L."/>
            <person name="Lee M.-C."/>
            <person name="Bringel F."/>
            <person name="Lajus A."/>
            <person name="Zhou Y."/>
            <person name="Gourion B."/>
            <person name="Barbe V."/>
            <person name="Chang J."/>
            <person name="Cruveiller S."/>
            <person name="Dossat C."/>
            <person name="Gillett W."/>
            <person name="Gruffaz C."/>
            <person name="Haugen E."/>
            <person name="Hourcade E."/>
            <person name="Levy R."/>
            <person name="Mangenot S."/>
            <person name="Muller E."/>
            <person name="Nadalig T."/>
            <person name="Pagni M."/>
            <person name="Penny C."/>
            <person name="Peyraud R."/>
            <person name="Robinson D.G."/>
            <person name="Roche D."/>
            <person name="Rouy Z."/>
            <person name="Saenampechek C."/>
            <person name="Salvignol G."/>
            <person name="Vallenet D."/>
            <person name="Wu Z."/>
            <person name="Marx C.J."/>
            <person name="Vorholt J.A."/>
            <person name="Olson M.V."/>
            <person name="Kaul R."/>
            <person name="Weissenbach J."/>
            <person name="Medigue C."/>
            <person name="Lidstrom M.E."/>
        </authorList>
    </citation>
    <scope>NUCLEOTIDE SEQUENCE [LARGE SCALE GENOMIC DNA]</scope>
    <source>
        <strain evidence="2">ATCC 14718 / DSM 1338 / JCM 2805 / NCIMB 9133 / AM1</strain>
    </source>
</reference>
<geneLocation type="plasmid" evidence="1 2">
    <name>megaplasmid</name>
</geneLocation>
<organism evidence="1 2">
    <name type="scientific">Methylorubrum extorquens (strain ATCC 14718 / DSM 1338 / JCM 2805 / NCIMB 9133 / AM1)</name>
    <name type="common">Methylobacterium extorquens</name>
    <dbReference type="NCBI Taxonomy" id="272630"/>
    <lineage>
        <taxon>Bacteria</taxon>
        <taxon>Pseudomonadati</taxon>
        <taxon>Pseudomonadota</taxon>
        <taxon>Alphaproteobacteria</taxon>
        <taxon>Hyphomicrobiales</taxon>
        <taxon>Methylobacteriaceae</taxon>
        <taxon>Methylorubrum</taxon>
    </lineage>
</organism>
<sequence>MDDCARPSDFDTDLMLRIQERGDGDVVVAIGPAPRGIALESADGVQAVCEFSVSGTLSPRTTRALRAVIAAMKADAAERPWPPAPVP</sequence>
<protein>
    <submittedName>
        <fullName evidence="1">Uncharacterized protein</fullName>
    </submittedName>
</protein>